<gene>
    <name evidence="2" type="ORF">NBR_LOCUS5347</name>
</gene>
<proteinExistence type="predicted"/>
<sequence>MEYSFTRSGGKNTSKSVKVITQETQVLRNANITLQFVTMPTIPMRSSTSVQAIDINGTEVGIVREDDFFSLRCPTWESFKNVTECYVEDKCKCSLSNSAVN</sequence>
<accession>A0A0N4XS44</accession>
<dbReference type="EMBL" id="UYSL01012606">
    <property type="protein sequence ID" value="VDL68936.1"/>
    <property type="molecule type" value="Genomic_DNA"/>
</dbReference>
<dbReference type="WBParaSite" id="NBR_0000534601-mRNA-1">
    <property type="protein sequence ID" value="NBR_0000534601-mRNA-1"/>
    <property type="gene ID" value="NBR_0000534601"/>
</dbReference>
<dbReference type="AlphaFoldDB" id="A0A0N4XS44"/>
<evidence type="ECO:0000313" key="3">
    <source>
        <dbReference type="Proteomes" id="UP000271162"/>
    </source>
</evidence>
<protein>
    <submittedName>
        <fullName evidence="4">Phlebovirus_G2 domain-containing protein</fullName>
    </submittedName>
</protein>
<reference evidence="4" key="1">
    <citation type="submission" date="2017-02" db="UniProtKB">
        <authorList>
            <consortium name="WormBaseParasite"/>
        </authorList>
    </citation>
    <scope>IDENTIFICATION</scope>
</reference>
<evidence type="ECO:0000313" key="4">
    <source>
        <dbReference type="WBParaSite" id="NBR_0000534601-mRNA-1"/>
    </source>
</evidence>
<dbReference type="Pfam" id="PF07245">
    <property type="entry name" value="Phlebovirus_G2"/>
    <property type="match status" value="1"/>
</dbReference>
<dbReference type="STRING" id="27835.A0A0N4XS44"/>
<name>A0A0N4XS44_NIPBR</name>
<keyword evidence="3" id="KW-1185">Reference proteome</keyword>
<organism evidence="4">
    <name type="scientific">Nippostrongylus brasiliensis</name>
    <name type="common">Rat hookworm</name>
    <dbReference type="NCBI Taxonomy" id="27835"/>
    <lineage>
        <taxon>Eukaryota</taxon>
        <taxon>Metazoa</taxon>
        <taxon>Ecdysozoa</taxon>
        <taxon>Nematoda</taxon>
        <taxon>Chromadorea</taxon>
        <taxon>Rhabditida</taxon>
        <taxon>Rhabditina</taxon>
        <taxon>Rhabditomorpha</taxon>
        <taxon>Strongyloidea</taxon>
        <taxon>Heligmosomidae</taxon>
        <taxon>Nippostrongylus</taxon>
    </lineage>
</organism>
<feature type="domain" description="Phlebovirus glycoprotein G2 fusion" evidence="1">
    <location>
        <begin position="2"/>
        <end position="100"/>
    </location>
</feature>
<reference evidence="2 3" key="2">
    <citation type="submission" date="2018-11" db="EMBL/GenBank/DDBJ databases">
        <authorList>
            <consortium name="Pathogen Informatics"/>
        </authorList>
    </citation>
    <scope>NUCLEOTIDE SEQUENCE [LARGE SCALE GENOMIC DNA]</scope>
</reference>
<dbReference type="Proteomes" id="UP000271162">
    <property type="component" value="Unassembled WGS sequence"/>
</dbReference>
<evidence type="ECO:0000313" key="2">
    <source>
        <dbReference type="EMBL" id="VDL68936.1"/>
    </source>
</evidence>
<evidence type="ECO:0000259" key="1">
    <source>
        <dbReference type="Pfam" id="PF07245"/>
    </source>
</evidence>
<dbReference type="InterPro" id="IPR009878">
    <property type="entry name" value="Phlebovirus_G2_fusion"/>
</dbReference>